<dbReference type="InterPro" id="IPR001296">
    <property type="entry name" value="Glyco_trans_1"/>
</dbReference>
<protein>
    <submittedName>
        <fullName evidence="3">Glycosyl transferases group 1</fullName>
    </submittedName>
</protein>
<dbReference type="PANTHER" id="PTHR46401:SF2">
    <property type="entry name" value="GLYCOSYLTRANSFERASE WBBK-RELATED"/>
    <property type="match status" value="1"/>
</dbReference>
<dbReference type="SUPFAM" id="SSF53756">
    <property type="entry name" value="UDP-Glycosyltransferase/glycogen phosphorylase"/>
    <property type="match status" value="1"/>
</dbReference>
<evidence type="ECO:0000259" key="2">
    <source>
        <dbReference type="Pfam" id="PF00534"/>
    </source>
</evidence>
<feature type="domain" description="Glycosyl transferase family 1" evidence="2">
    <location>
        <begin position="183"/>
        <end position="338"/>
    </location>
</feature>
<dbReference type="OrthoDB" id="283278at2"/>
<name>A0A518CWL3_9BACT</name>
<keyword evidence="1 3" id="KW-0808">Transferase</keyword>
<dbReference type="PANTHER" id="PTHR46401">
    <property type="entry name" value="GLYCOSYLTRANSFERASE WBBK-RELATED"/>
    <property type="match status" value="1"/>
</dbReference>
<organism evidence="3 4">
    <name type="scientific">Rohdeia mirabilis</name>
    <dbReference type="NCBI Taxonomy" id="2528008"/>
    <lineage>
        <taxon>Bacteria</taxon>
        <taxon>Pseudomonadati</taxon>
        <taxon>Planctomycetota</taxon>
        <taxon>Planctomycetia</taxon>
        <taxon>Planctomycetia incertae sedis</taxon>
        <taxon>Rohdeia</taxon>
    </lineage>
</organism>
<accession>A0A518CWL3</accession>
<dbReference type="EMBL" id="CP036290">
    <property type="protein sequence ID" value="QDU83588.1"/>
    <property type="molecule type" value="Genomic_DNA"/>
</dbReference>
<dbReference type="Pfam" id="PF00534">
    <property type="entry name" value="Glycos_transf_1"/>
    <property type="match status" value="1"/>
</dbReference>
<dbReference type="RefSeq" id="WP_145183554.1">
    <property type="nucleotide sequence ID" value="NZ_CP036290.1"/>
</dbReference>
<dbReference type="Gene3D" id="3.40.50.2000">
    <property type="entry name" value="Glycogen Phosphorylase B"/>
    <property type="match status" value="2"/>
</dbReference>
<proteinExistence type="predicted"/>
<reference evidence="3 4" key="1">
    <citation type="submission" date="2019-02" db="EMBL/GenBank/DDBJ databases">
        <title>Deep-cultivation of Planctomycetes and their phenomic and genomic characterization uncovers novel biology.</title>
        <authorList>
            <person name="Wiegand S."/>
            <person name="Jogler M."/>
            <person name="Boedeker C."/>
            <person name="Pinto D."/>
            <person name="Vollmers J."/>
            <person name="Rivas-Marin E."/>
            <person name="Kohn T."/>
            <person name="Peeters S.H."/>
            <person name="Heuer A."/>
            <person name="Rast P."/>
            <person name="Oberbeckmann S."/>
            <person name="Bunk B."/>
            <person name="Jeske O."/>
            <person name="Meyerdierks A."/>
            <person name="Storesund J.E."/>
            <person name="Kallscheuer N."/>
            <person name="Luecker S."/>
            <person name="Lage O.M."/>
            <person name="Pohl T."/>
            <person name="Merkel B.J."/>
            <person name="Hornburger P."/>
            <person name="Mueller R.-W."/>
            <person name="Bruemmer F."/>
            <person name="Labrenz M."/>
            <person name="Spormann A.M."/>
            <person name="Op den Camp H."/>
            <person name="Overmann J."/>
            <person name="Amann R."/>
            <person name="Jetten M.S.M."/>
            <person name="Mascher T."/>
            <person name="Medema M.H."/>
            <person name="Devos D.P."/>
            <person name="Kaster A.-K."/>
            <person name="Ovreas L."/>
            <person name="Rohde M."/>
            <person name="Galperin M.Y."/>
            <person name="Jogler C."/>
        </authorList>
    </citation>
    <scope>NUCLEOTIDE SEQUENCE [LARGE SCALE GENOMIC DNA]</scope>
    <source>
        <strain evidence="3 4">Pla163</strain>
    </source>
</reference>
<dbReference type="GO" id="GO:0016757">
    <property type="term" value="F:glycosyltransferase activity"/>
    <property type="evidence" value="ECO:0007669"/>
    <property type="project" value="InterPro"/>
</dbReference>
<dbReference type="Proteomes" id="UP000319342">
    <property type="component" value="Chromosome"/>
</dbReference>
<evidence type="ECO:0000256" key="1">
    <source>
        <dbReference type="ARBA" id="ARBA00022679"/>
    </source>
</evidence>
<gene>
    <name evidence="3" type="ORF">Pla163_06870</name>
</gene>
<evidence type="ECO:0000313" key="3">
    <source>
        <dbReference type="EMBL" id="QDU83588.1"/>
    </source>
</evidence>
<dbReference type="AlphaFoldDB" id="A0A518CWL3"/>
<evidence type="ECO:0000313" key="4">
    <source>
        <dbReference type="Proteomes" id="UP000319342"/>
    </source>
</evidence>
<keyword evidence="4" id="KW-1185">Reference proteome</keyword>
<sequence>MPERAVLGLDYFAAATHAPGIGRYGRELVRAWLRCDDELGSLKLFEAGGRAPRLPDAMLGLDGPDVRRSVERHVRWALPRRATDGFARVLGVERLLGGCDVFLRSRPAAPACRRAASLWPVSQWPGPNDESARIRFASELAANDHLIVFARAAAERLVEQFGVARDRVHVTPVGADHWRRDAEVLDVPTSPRTLLALGAVEDRRWPTALLEAFERLRESGAVERLLLVGRPGTGAGTFERRLGFSSARSHVEWITVPVESDLPRIVSAAAALVHVGQGEATAVTPLEALSFGVPAVVSDVPEMRECLGDRVEYLDADVRDRKRGEALAAAVERALATADDPSARAARRALAERSTWDAVARATSSVVARIAGR</sequence>